<dbReference type="GeneID" id="94348540"/>
<dbReference type="InterPro" id="IPR051048">
    <property type="entry name" value="Peptidase_S8/S53_subtilisin"/>
</dbReference>
<dbReference type="PRINTS" id="PR00723">
    <property type="entry name" value="SUBTILISIN"/>
</dbReference>
<evidence type="ECO:0000256" key="7">
    <source>
        <dbReference type="PIRSR" id="PIRSR615500-1"/>
    </source>
</evidence>
<evidence type="ECO:0000256" key="6">
    <source>
        <dbReference type="ARBA" id="ARBA00023619"/>
    </source>
</evidence>
<evidence type="ECO:0000256" key="3">
    <source>
        <dbReference type="ARBA" id="ARBA00022801"/>
    </source>
</evidence>
<name>A0A976FG44_BRELC</name>
<accession>A0A976FG44</accession>
<comment type="caution">
    <text evidence="11">The sequence shown here is derived from an EMBL/GenBank/DDBJ whole genome shotgun (WGS) entry which is preliminary data.</text>
</comment>
<dbReference type="Gene3D" id="3.40.50.200">
    <property type="entry name" value="Peptidase S8/S53 domain"/>
    <property type="match status" value="1"/>
</dbReference>
<feature type="active site" description="Charge relay system" evidence="7 8">
    <location>
        <position position="204"/>
    </location>
</feature>
<keyword evidence="2 8" id="KW-0645">Protease</keyword>
<dbReference type="EC" id="3.4.21.62" evidence="6"/>
<evidence type="ECO:0000256" key="9">
    <source>
        <dbReference type="SAM" id="SignalP"/>
    </source>
</evidence>
<dbReference type="KEGG" id="blac:94348540"/>
<keyword evidence="4 8" id="KW-0720">Serine protease</keyword>
<keyword evidence="9" id="KW-0732">Signal</keyword>
<evidence type="ECO:0000256" key="1">
    <source>
        <dbReference type="ARBA" id="ARBA00011073"/>
    </source>
</evidence>
<comment type="catalytic activity">
    <reaction evidence="5">
        <text>Hydrolysis of proteins with broad specificity for peptide bonds, and a preference for a large uncharged residue in P1. Hydrolyzes peptide amides.</text>
        <dbReference type="EC" id="3.4.21.62"/>
    </reaction>
</comment>
<evidence type="ECO:0000256" key="4">
    <source>
        <dbReference type="ARBA" id="ARBA00022825"/>
    </source>
</evidence>
<sequence length="484" mass="51127">MTRPGSTFFILFTVTLVFVVSGAPAGLISNLVGTVTTVTPAIVSSLIKVVSDIIDPRRLIIVMNKDTRPIINAAANFSTSRWTEAERVQNIRNIVHALKQHAQRTQGPVTRVLKAAGTQYQANWISNTIDVLDCPPHLVQEVTELLMVKEVIYDAILDTDFAESEIDLTNNQSAPVGWGPTKINAPDVWATNNIGQNVIVGNIDSGVRGTHEALVNNFVGPFGWYDPREKTAAPFDAGGHGTHTMATIAGEKGVGVAPGAKWMACKGCSEKACSLSVLIACAQFMLCPTDTDGNNCDPSKAPHVISNSWGTIQGSTYFQPSLDAWRAARIIPVFSAGNSGRRGCGSIATPGDSPMVLTVGATDRRDGLGSFSSLGPTADGLVKPDISAPGVGIRSAWKGNDNEYMTISGTSMATPHVTGTIALALSARPGLSFDAMKTILTGSTEQALRSAATCGETTSTMFPNNQYGHGRINALKVVQAAIAF</sequence>
<proteinExistence type="inferred from homology"/>
<dbReference type="GO" id="GO:0006508">
    <property type="term" value="P:proteolysis"/>
    <property type="evidence" value="ECO:0007669"/>
    <property type="project" value="UniProtKB-KW"/>
</dbReference>
<evidence type="ECO:0000313" key="12">
    <source>
        <dbReference type="Proteomes" id="UP000294530"/>
    </source>
</evidence>
<dbReference type="PROSITE" id="PS51892">
    <property type="entry name" value="SUBTILASE"/>
    <property type="match status" value="1"/>
</dbReference>
<dbReference type="PANTHER" id="PTHR43399:SF4">
    <property type="entry name" value="CELL WALL-ASSOCIATED PROTEASE"/>
    <property type="match status" value="1"/>
</dbReference>
<dbReference type="PANTHER" id="PTHR43399">
    <property type="entry name" value="SUBTILISIN-RELATED"/>
    <property type="match status" value="1"/>
</dbReference>
<evidence type="ECO:0000259" key="10">
    <source>
        <dbReference type="Pfam" id="PF00082"/>
    </source>
</evidence>
<evidence type="ECO:0000256" key="5">
    <source>
        <dbReference type="ARBA" id="ARBA00023529"/>
    </source>
</evidence>
<dbReference type="InterPro" id="IPR015500">
    <property type="entry name" value="Peptidase_S8_subtilisin-rel"/>
</dbReference>
<dbReference type="Proteomes" id="UP000294530">
    <property type="component" value="Unassembled WGS sequence"/>
</dbReference>
<dbReference type="GO" id="GO:0004252">
    <property type="term" value="F:serine-type endopeptidase activity"/>
    <property type="evidence" value="ECO:0007669"/>
    <property type="project" value="UniProtKB-UniRule"/>
</dbReference>
<feature type="active site" description="Charge relay system" evidence="7 8">
    <location>
        <position position="411"/>
    </location>
</feature>
<dbReference type="PROSITE" id="PS00138">
    <property type="entry name" value="SUBTILASE_SER"/>
    <property type="match status" value="1"/>
</dbReference>
<dbReference type="EMBL" id="SHOA02000018">
    <property type="protein sequence ID" value="TDH66207.1"/>
    <property type="molecule type" value="Genomic_DNA"/>
</dbReference>
<dbReference type="InterPro" id="IPR000209">
    <property type="entry name" value="Peptidase_S8/S53_dom"/>
</dbReference>
<dbReference type="InterPro" id="IPR036852">
    <property type="entry name" value="Peptidase_S8/S53_dom_sf"/>
</dbReference>
<dbReference type="AlphaFoldDB" id="A0A976FG44"/>
<comment type="similarity">
    <text evidence="1 8">Belongs to the peptidase S8 family.</text>
</comment>
<feature type="chain" id="PRO_5036916257" description="subtilisin" evidence="9">
    <location>
        <begin position="23"/>
        <end position="484"/>
    </location>
</feature>
<dbReference type="Pfam" id="PF00082">
    <property type="entry name" value="Peptidase_S8"/>
    <property type="match status" value="1"/>
</dbReference>
<evidence type="ECO:0000256" key="2">
    <source>
        <dbReference type="ARBA" id="ARBA00022670"/>
    </source>
</evidence>
<protein>
    <recommendedName>
        <fullName evidence="6">subtilisin</fullName>
        <ecNumber evidence="6">3.4.21.62</ecNumber>
    </recommendedName>
</protein>
<dbReference type="SUPFAM" id="SSF52743">
    <property type="entry name" value="Subtilisin-like"/>
    <property type="match status" value="1"/>
</dbReference>
<feature type="domain" description="Peptidase S8/S53" evidence="10">
    <location>
        <begin position="195"/>
        <end position="470"/>
    </location>
</feature>
<dbReference type="RefSeq" id="XP_067815706.1">
    <property type="nucleotide sequence ID" value="XM_067962869.1"/>
</dbReference>
<organism evidence="11 12">
    <name type="scientific">Bremia lactucae</name>
    <name type="common">Lettuce downy mildew</name>
    <dbReference type="NCBI Taxonomy" id="4779"/>
    <lineage>
        <taxon>Eukaryota</taxon>
        <taxon>Sar</taxon>
        <taxon>Stramenopiles</taxon>
        <taxon>Oomycota</taxon>
        <taxon>Peronosporomycetes</taxon>
        <taxon>Peronosporales</taxon>
        <taxon>Peronosporaceae</taxon>
        <taxon>Bremia</taxon>
    </lineage>
</organism>
<reference evidence="11 12" key="1">
    <citation type="journal article" date="2021" name="Genome Biol.">
        <title>AFLAP: assembly-free linkage analysis pipeline using k-mers from genome sequencing data.</title>
        <authorList>
            <person name="Fletcher K."/>
            <person name="Zhang L."/>
            <person name="Gil J."/>
            <person name="Han R."/>
            <person name="Cavanaugh K."/>
            <person name="Michelmore R."/>
        </authorList>
    </citation>
    <scope>NUCLEOTIDE SEQUENCE [LARGE SCALE GENOMIC DNA]</scope>
    <source>
        <strain evidence="11 12">SF5</strain>
    </source>
</reference>
<dbReference type="InterPro" id="IPR023828">
    <property type="entry name" value="Peptidase_S8_Ser-AS"/>
</dbReference>
<feature type="active site" description="Charge relay system" evidence="7 8">
    <location>
        <position position="240"/>
    </location>
</feature>
<gene>
    <name evidence="11" type="ORF">CCR75_004783</name>
</gene>
<evidence type="ECO:0000256" key="8">
    <source>
        <dbReference type="PROSITE-ProRule" id="PRU01240"/>
    </source>
</evidence>
<keyword evidence="12" id="KW-1185">Reference proteome</keyword>
<evidence type="ECO:0000313" key="11">
    <source>
        <dbReference type="EMBL" id="TDH66207.1"/>
    </source>
</evidence>
<keyword evidence="3 8" id="KW-0378">Hydrolase</keyword>
<dbReference type="OrthoDB" id="1911066at2759"/>
<feature type="signal peptide" evidence="9">
    <location>
        <begin position="1"/>
        <end position="22"/>
    </location>
</feature>